<gene>
    <name evidence="1" type="ORF">llap_10227</name>
</gene>
<sequence>MFWRLSALYKRKDEQTVKEGVLTQLQHVAKMTCEFATSELRFPLQHMVAFAEVWEEDRWHPAPYGLIRARIKRRQHGGAIVKQQLC</sequence>
<name>A0A2I0U063_LIMLA</name>
<evidence type="ECO:0000313" key="2">
    <source>
        <dbReference type="Proteomes" id="UP000233556"/>
    </source>
</evidence>
<dbReference type="Proteomes" id="UP000233556">
    <property type="component" value="Unassembled WGS sequence"/>
</dbReference>
<accession>A0A2I0U063</accession>
<organism evidence="1 2">
    <name type="scientific">Limosa lapponica baueri</name>
    <dbReference type="NCBI Taxonomy" id="1758121"/>
    <lineage>
        <taxon>Eukaryota</taxon>
        <taxon>Metazoa</taxon>
        <taxon>Chordata</taxon>
        <taxon>Craniata</taxon>
        <taxon>Vertebrata</taxon>
        <taxon>Euteleostomi</taxon>
        <taxon>Archelosauria</taxon>
        <taxon>Archosauria</taxon>
        <taxon>Dinosauria</taxon>
        <taxon>Saurischia</taxon>
        <taxon>Theropoda</taxon>
        <taxon>Coelurosauria</taxon>
        <taxon>Aves</taxon>
        <taxon>Neognathae</taxon>
        <taxon>Neoaves</taxon>
        <taxon>Charadriiformes</taxon>
        <taxon>Scolopacidae</taxon>
        <taxon>Limosa</taxon>
    </lineage>
</organism>
<evidence type="ECO:0000313" key="1">
    <source>
        <dbReference type="EMBL" id="PKU39464.1"/>
    </source>
</evidence>
<proteinExistence type="predicted"/>
<reference evidence="2" key="2">
    <citation type="submission" date="2017-12" db="EMBL/GenBank/DDBJ databases">
        <title>Genome sequence of the Bar-tailed Godwit (Limosa lapponica baueri).</title>
        <authorList>
            <person name="Lima N.C.B."/>
            <person name="Parody-Merino A.M."/>
            <person name="Battley P.F."/>
            <person name="Fidler A.E."/>
            <person name="Prosdocimi F."/>
        </authorList>
    </citation>
    <scope>NUCLEOTIDE SEQUENCE [LARGE SCALE GENOMIC DNA]</scope>
</reference>
<dbReference type="EMBL" id="KZ506479">
    <property type="protein sequence ID" value="PKU39464.1"/>
    <property type="molecule type" value="Genomic_DNA"/>
</dbReference>
<keyword evidence="2" id="KW-1185">Reference proteome</keyword>
<reference evidence="2" key="1">
    <citation type="submission" date="2017-11" db="EMBL/GenBank/DDBJ databases">
        <authorList>
            <person name="Lima N.C."/>
            <person name="Parody-Merino A.M."/>
            <person name="Battley P.F."/>
            <person name="Fidler A.E."/>
            <person name="Prosdocimi F."/>
        </authorList>
    </citation>
    <scope>NUCLEOTIDE SEQUENCE [LARGE SCALE GENOMIC DNA]</scope>
</reference>
<dbReference type="AlphaFoldDB" id="A0A2I0U063"/>
<protein>
    <submittedName>
        <fullName evidence="1">Uncharacterized protein</fullName>
    </submittedName>
</protein>